<keyword evidence="3" id="KW-0175">Coiled coil</keyword>
<evidence type="ECO:0000313" key="4">
    <source>
        <dbReference type="Proteomes" id="UP000887540"/>
    </source>
</evidence>
<organism evidence="4 5">
    <name type="scientific">Acrobeloides nanus</name>
    <dbReference type="NCBI Taxonomy" id="290746"/>
    <lineage>
        <taxon>Eukaryota</taxon>
        <taxon>Metazoa</taxon>
        <taxon>Ecdysozoa</taxon>
        <taxon>Nematoda</taxon>
        <taxon>Chromadorea</taxon>
        <taxon>Rhabditida</taxon>
        <taxon>Tylenchina</taxon>
        <taxon>Cephalobomorpha</taxon>
        <taxon>Cephaloboidea</taxon>
        <taxon>Cephalobidae</taxon>
        <taxon>Acrobeloides</taxon>
    </lineage>
</organism>
<keyword evidence="1" id="KW-1015">Disulfide bond</keyword>
<comment type="caution">
    <text evidence="2">Lacks conserved residue(s) required for the propagation of feature annotation.</text>
</comment>
<evidence type="ECO:0000256" key="1">
    <source>
        <dbReference type="ARBA" id="ARBA00023157"/>
    </source>
</evidence>
<dbReference type="WBParaSite" id="ACRNAN_scaffold794.g7698.t1">
    <property type="protein sequence ID" value="ACRNAN_scaffold794.g7698.t1"/>
    <property type="gene ID" value="ACRNAN_scaffold794.g7698"/>
</dbReference>
<evidence type="ECO:0000313" key="5">
    <source>
        <dbReference type="WBParaSite" id="ACRNAN_scaffold794.g7698.t1"/>
    </source>
</evidence>
<dbReference type="InterPro" id="IPR036055">
    <property type="entry name" value="LDL_receptor-like_sf"/>
</dbReference>
<reference evidence="5" key="1">
    <citation type="submission" date="2022-11" db="UniProtKB">
        <authorList>
            <consortium name="WormBaseParasite"/>
        </authorList>
    </citation>
    <scope>IDENTIFICATION</scope>
</reference>
<feature type="coiled-coil region" evidence="3">
    <location>
        <begin position="119"/>
        <end position="149"/>
    </location>
</feature>
<name>A0A914EGJ5_9BILA</name>
<dbReference type="CDD" id="cd00112">
    <property type="entry name" value="LDLa"/>
    <property type="match status" value="1"/>
</dbReference>
<dbReference type="PROSITE" id="PS50068">
    <property type="entry name" value="LDLRA_2"/>
    <property type="match status" value="1"/>
</dbReference>
<dbReference type="PANTHER" id="PTHR21105:SF0">
    <property type="entry name" value="GH16255P"/>
    <property type="match status" value="1"/>
</dbReference>
<evidence type="ECO:0000256" key="3">
    <source>
        <dbReference type="SAM" id="Coils"/>
    </source>
</evidence>
<dbReference type="AlphaFoldDB" id="A0A914EGJ5"/>
<evidence type="ECO:0000256" key="2">
    <source>
        <dbReference type="PROSITE-ProRule" id="PRU00124"/>
    </source>
</evidence>
<dbReference type="SUPFAM" id="SSF57424">
    <property type="entry name" value="LDL receptor-like module"/>
    <property type="match status" value="1"/>
</dbReference>
<keyword evidence="4" id="KW-1185">Reference proteome</keyword>
<dbReference type="Gene3D" id="2.40.128.620">
    <property type="match status" value="1"/>
</dbReference>
<dbReference type="Proteomes" id="UP000887540">
    <property type="component" value="Unplaced"/>
</dbReference>
<accession>A0A914EGJ5</accession>
<dbReference type="GO" id="GO:0043410">
    <property type="term" value="P:positive regulation of MAPK cascade"/>
    <property type="evidence" value="ECO:0007669"/>
    <property type="project" value="TreeGrafter"/>
</dbReference>
<dbReference type="SMART" id="SM00192">
    <property type="entry name" value="LDLa"/>
    <property type="match status" value="1"/>
</dbReference>
<dbReference type="InterPro" id="IPR023415">
    <property type="entry name" value="LDLR_class-A_CS"/>
</dbReference>
<dbReference type="PROSITE" id="PS01209">
    <property type="entry name" value="LDLRA_1"/>
    <property type="match status" value="1"/>
</dbReference>
<sequence>MLELAALEVVGNDQMGKFSDLNRDEAAATILEDQVYTIYEQKQENPKPTVNRVKYRIKSADDTMPSSCTQTGNPGPRIVCPTPKNGTRYWTCILPSELCNGVKDCENGEDEDPKFCMFYKVAQKNSKRMNQKLDRIERKLKNLETKNDQ</sequence>
<protein>
    <submittedName>
        <fullName evidence="5">Uncharacterized protein</fullName>
    </submittedName>
</protein>
<dbReference type="InterPro" id="IPR002172">
    <property type="entry name" value="LDrepeatLR_classA_rpt"/>
</dbReference>
<proteinExistence type="predicted"/>
<dbReference type="PANTHER" id="PTHR21105">
    <property type="entry name" value="GH16255P"/>
    <property type="match status" value="1"/>
</dbReference>
<dbReference type="GO" id="GO:0043195">
    <property type="term" value="C:terminal bouton"/>
    <property type="evidence" value="ECO:0007669"/>
    <property type="project" value="TreeGrafter"/>
</dbReference>
<dbReference type="GO" id="GO:0030297">
    <property type="term" value="F:transmembrane receptor protein tyrosine kinase activator activity"/>
    <property type="evidence" value="ECO:0007669"/>
    <property type="project" value="TreeGrafter"/>
</dbReference>